<gene>
    <name evidence="2" type="ORF">GCM10023149_04350</name>
</gene>
<protein>
    <submittedName>
        <fullName evidence="2">Alpha/beta hydrolase</fullName>
    </submittedName>
</protein>
<dbReference type="PANTHER" id="PTHR43798:SF33">
    <property type="entry name" value="HYDROLASE, PUTATIVE (AFU_ORTHOLOGUE AFUA_2G14860)-RELATED"/>
    <property type="match status" value="1"/>
</dbReference>
<dbReference type="SUPFAM" id="SSF53474">
    <property type="entry name" value="alpha/beta-Hydrolases"/>
    <property type="match status" value="1"/>
</dbReference>
<dbReference type="GO" id="GO:0016787">
    <property type="term" value="F:hydrolase activity"/>
    <property type="evidence" value="ECO:0007669"/>
    <property type="project" value="UniProtKB-KW"/>
</dbReference>
<evidence type="ECO:0000313" key="3">
    <source>
        <dbReference type="Proteomes" id="UP001500582"/>
    </source>
</evidence>
<dbReference type="EMBL" id="BAABFT010000001">
    <property type="protein sequence ID" value="GAA4309845.1"/>
    <property type="molecule type" value="Genomic_DNA"/>
</dbReference>
<dbReference type="PANTHER" id="PTHR43798">
    <property type="entry name" value="MONOACYLGLYCEROL LIPASE"/>
    <property type="match status" value="1"/>
</dbReference>
<dbReference type="InterPro" id="IPR000639">
    <property type="entry name" value="Epox_hydrolase-like"/>
</dbReference>
<sequence>MDDSFVKIVNTQTLAIAYMEYGAADGWPVILCHGFPYDARAFDQVAPYLVAAGAKVYTPFTRGFGQTRFLSENTARNAQQAIRALDIIEFAEALGLNRPILGGFDWGGNASCTAAALWPDKISGLVSYAGYDIIDVQQQRHALSPSLEKVCWYQHLFQSERGRECLVSNRYEIGRLLWQEWSPNWNFDEKVYARTAAAFDNPDFVDIVIHCYRFMHGKETGDPALQHLEDRLAQKPAIRVPTVTIDGTADPLKPGGTADHARWFSGRHEHIITSAGHNIPQEAPPQFAGAVLKLHDWLP</sequence>
<keyword evidence="3" id="KW-1185">Reference proteome</keyword>
<comment type="caution">
    <text evidence="2">The sequence shown here is derived from an EMBL/GenBank/DDBJ whole genome shotgun (WGS) entry which is preliminary data.</text>
</comment>
<dbReference type="Pfam" id="PF00561">
    <property type="entry name" value="Abhydrolase_1"/>
    <property type="match status" value="1"/>
</dbReference>
<dbReference type="InterPro" id="IPR050266">
    <property type="entry name" value="AB_hydrolase_sf"/>
</dbReference>
<dbReference type="PRINTS" id="PR00412">
    <property type="entry name" value="EPOXHYDRLASE"/>
</dbReference>
<dbReference type="Gene3D" id="3.40.50.1820">
    <property type="entry name" value="alpha/beta hydrolase"/>
    <property type="match status" value="1"/>
</dbReference>
<dbReference type="Proteomes" id="UP001500582">
    <property type="component" value="Unassembled WGS sequence"/>
</dbReference>
<proteinExistence type="predicted"/>
<keyword evidence="2" id="KW-0378">Hydrolase</keyword>
<dbReference type="RefSeq" id="WP_345209342.1">
    <property type="nucleotide sequence ID" value="NZ_BAABFT010000001.1"/>
</dbReference>
<evidence type="ECO:0000259" key="1">
    <source>
        <dbReference type="Pfam" id="PF00561"/>
    </source>
</evidence>
<name>A0ABP8FS01_9SPHI</name>
<reference evidence="3" key="1">
    <citation type="journal article" date="2019" name="Int. J. Syst. Evol. Microbiol.">
        <title>The Global Catalogue of Microorganisms (GCM) 10K type strain sequencing project: providing services to taxonomists for standard genome sequencing and annotation.</title>
        <authorList>
            <consortium name="The Broad Institute Genomics Platform"/>
            <consortium name="The Broad Institute Genome Sequencing Center for Infectious Disease"/>
            <person name="Wu L."/>
            <person name="Ma J."/>
        </authorList>
    </citation>
    <scope>NUCLEOTIDE SEQUENCE [LARGE SCALE GENOMIC DNA]</scope>
    <source>
        <strain evidence="3">JCM 17705</strain>
    </source>
</reference>
<dbReference type="InterPro" id="IPR029058">
    <property type="entry name" value="AB_hydrolase_fold"/>
</dbReference>
<dbReference type="InterPro" id="IPR000073">
    <property type="entry name" value="AB_hydrolase_1"/>
</dbReference>
<feature type="domain" description="AB hydrolase-1" evidence="1">
    <location>
        <begin position="28"/>
        <end position="147"/>
    </location>
</feature>
<evidence type="ECO:0000313" key="2">
    <source>
        <dbReference type="EMBL" id="GAA4309845.1"/>
    </source>
</evidence>
<organism evidence="2 3">
    <name type="scientific">Mucilaginibacter gynuensis</name>
    <dbReference type="NCBI Taxonomy" id="1302236"/>
    <lineage>
        <taxon>Bacteria</taxon>
        <taxon>Pseudomonadati</taxon>
        <taxon>Bacteroidota</taxon>
        <taxon>Sphingobacteriia</taxon>
        <taxon>Sphingobacteriales</taxon>
        <taxon>Sphingobacteriaceae</taxon>
        <taxon>Mucilaginibacter</taxon>
    </lineage>
</organism>
<accession>A0ABP8FS01</accession>